<gene>
    <name evidence="2" type="ORF">JK364_24680</name>
</gene>
<keyword evidence="3" id="KW-1185">Reference proteome</keyword>
<feature type="transmembrane region" description="Helical" evidence="1">
    <location>
        <begin position="87"/>
        <end position="108"/>
    </location>
</feature>
<organism evidence="2 3">
    <name type="scientific">Streptomyces endocoffeicus</name>
    <dbReference type="NCBI Taxonomy" id="2898945"/>
    <lineage>
        <taxon>Bacteria</taxon>
        <taxon>Bacillati</taxon>
        <taxon>Actinomycetota</taxon>
        <taxon>Actinomycetes</taxon>
        <taxon>Kitasatosporales</taxon>
        <taxon>Streptomycetaceae</taxon>
        <taxon>Streptomyces</taxon>
    </lineage>
</organism>
<dbReference type="NCBIfam" id="NF038083">
    <property type="entry name" value="CU044_5270_fam"/>
    <property type="match status" value="1"/>
</dbReference>
<keyword evidence="1" id="KW-0472">Membrane</keyword>
<accession>A0ABS1PT15</accession>
<dbReference type="InterPro" id="IPR047789">
    <property type="entry name" value="CU044_5270-like"/>
</dbReference>
<comment type="caution">
    <text evidence="2">The sequence shown here is derived from an EMBL/GenBank/DDBJ whole genome shotgun (WGS) entry which is preliminary data.</text>
</comment>
<evidence type="ECO:0000313" key="2">
    <source>
        <dbReference type="EMBL" id="MBL1115572.1"/>
    </source>
</evidence>
<sequence>MNAAGSGPARPEREREDAAYEDTAYDAYEDTARAEFARLLPPVPAERDVPSAPYLHHKDRLMQHIDDDQNRTPAPARKVRWRLPRPALLMPAVALALAGALAVTLTSGGDSGDGARPRETATVLLDRIAGTAAKSDVKPVRQDQFVYVKSVGRGAELKDDGSSELEPRGEREVWLSQRVKRITKIGEIHEGGSYFPLRELGGSPAGIIRPTYQWLASLPTDPDALLKELYRMTDADKGQEKAQAVFDQIGSLLGETVMPPENAAALYKAAAKIPGVTRHEDAVDAAGRHGVGIVRTDERGLSATEWVFDRDSLAYLGEHSYRTKDAGAGKKGDVLSERAVLKRGIVDAYRQRPGSAAN</sequence>
<keyword evidence="1" id="KW-0812">Transmembrane</keyword>
<dbReference type="EMBL" id="JAERRG010000010">
    <property type="protein sequence ID" value="MBL1115572.1"/>
    <property type="molecule type" value="Genomic_DNA"/>
</dbReference>
<proteinExistence type="predicted"/>
<dbReference type="Proteomes" id="UP000621510">
    <property type="component" value="Unassembled WGS sequence"/>
</dbReference>
<evidence type="ECO:0000313" key="3">
    <source>
        <dbReference type="Proteomes" id="UP000621510"/>
    </source>
</evidence>
<dbReference type="RefSeq" id="WP_201853381.1">
    <property type="nucleotide sequence ID" value="NZ_JAERRG010000010.1"/>
</dbReference>
<keyword evidence="1" id="KW-1133">Transmembrane helix</keyword>
<reference evidence="2 3" key="1">
    <citation type="submission" date="2021-01" db="EMBL/GenBank/DDBJ databases">
        <title>WGS of actinomycetes isolated from Thailand.</title>
        <authorList>
            <person name="Thawai C."/>
        </authorList>
    </citation>
    <scope>NUCLEOTIDE SEQUENCE [LARGE SCALE GENOMIC DNA]</scope>
    <source>
        <strain evidence="2 3">CA3R110</strain>
    </source>
</reference>
<protein>
    <submittedName>
        <fullName evidence="2">CU044_5270 family protein</fullName>
    </submittedName>
</protein>
<evidence type="ECO:0000256" key="1">
    <source>
        <dbReference type="SAM" id="Phobius"/>
    </source>
</evidence>
<name>A0ABS1PT15_9ACTN</name>